<dbReference type="InterPro" id="IPR041268">
    <property type="entry name" value="HU-CCDC81_bac_2"/>
</dbReference>
<evidence type="ECO:0000313" key="3">
    <source>
        <dbReference type="Proteomes" id="UP001209229"/>
    </source>
</evidence>
<dbReference type="Pfam" id="PF05036">
    <property type="entry name" value="SPOR"/>
    <property type="match status" value="1"/>
</dbReference>
<dbReference type="Proteomes" id="UP001209229">
    <property type="component" value="Unassembled WGS sequence"/>
</dbReference>
<protein>
    <submittedName>
        <fullName evidence="2">SPOR domain-containing protein</fullName>
    </submittedName>
</protein>
<dbReference type="InterPro" id="IPR040495">
    <property type="entry name" value="HU-CCDC81_bac_1"/>
</dbReference>
<sequence>MLNLEKHISELLYQYDCVIVPNLGGFVANNISAQFNEKTGIFNPPSREIGFNRSLSHNDGLLINYISKCEKMPYEEVQDLLLKHISILKYQLVKGETLRFATIGNLKADNQGNPYFIAEKENSFATESFGLSTFHFNTLEQEKELNDRSRHLVRKTLQSRSVRQIAASITLVLGLMFISPEIEKTSQFSSFSDMIPQLETTTANTPSITEVVTPVVEPTNVVKEETTLTEPAETKIIPENKYFIIGGSFKYEKPALDFINKLNKRGINSAEILNSNKGRFRVSLEAFSDKDEASEALDKYRRVNGYSSAWLFTKQ</sequence>
<dbReference type="EMBL" id="JAPDPJ010000053">
    <property type="protein sequence ID" value="MCW3788426.1"/>
    <property type="molecule type" value="Genomic_DNA"/>
</dbReference>
<organism evidence="2 3">
    <name type="scientific">Plebeiibacterium sediminum</name>
    <dbReference type="NCBI Taxonomy" id="2992112"/>
    <lineage>
        <taxon>Bacteria</taxon>
        <taxon>Pseudomonadati</taxon>
        <taxon>Bacteroidota</taxon>
        <taxon>Bacteroidia</taxon>
        <taxon>Marinilabiliales</taxon>
        <taxon>Marinilabiliaceae</taxon>
        <taxon>Plebeiibacterium</taxon>
    </lineage>
</organism>
<dbReference type="InterPro" id="IPR036680">
    <property type="entry name" value="SPOR-like_sf"/>
</dbReference>
<dbReference type="InterPro" id="IPR007730">
    <property type="entry name" value="SPOR-like_dom"/>
</dbReference>
<dbReference type="PROSITE" id="PS51724">
    <property type="entry name" value="SPOR"/>
    <property type="match status" value="1"/>
</dbReference>
<gene>
    <name evidence="2" type="ORF">OM075_18300</name>
</gene>
<evidence type="ECO:0000313" key="2">
    <source>
        <dbReference type="EMBL" id="MCW3788426.1"/>
    </source>
</evidence>
<reference evidence="2" key="1">
    <citation type="submission" date="2022-10" db="EMBL/GenBank/DDBJ databases">
        <authorList>
            <person name="Yu W.X."/>
        </authorList>
    </citation>
    <scope>NUCLEOTIDE SEQUENCE</scope>
    <source>
        <strain evidence="2">AAT</strain>
    </source>
</reference>
<dbReference type="GO" id="GO:0042834">
    <property type="term" value="F:peptidoglycan binding"/>
    <property type="evidence" value="ECO:0007669"/>
    <property type="project" value="InterPro"/>
</dbReference>
<accession>A0AAE3M6Y5</accession>
<dbReference type="AlphaFoldDB" id="A0AAE3M6Y5"/>
<dbReference type="Pfam" id="PF18174">
    <property type="entry name" value="HU-CCDC81_bac_1"/>
    <property type="match status" value="1"/>
</dbReference>
<feature type="domain" description="SPOR" evidence="1">
    <location>
        <begin position="236"/>
        <end position="313"/>
    </location>
</feature>
<evidence type="ECO:0000259" key="1">
    <source>
        <dbReference type="PROSITE" id="PS51724"/>
    </source>
</evidence>
<dbReference type="Gene3D" id="3.30.70.1070">
    <property type="entry name" value="Sporulation related repeat"/>
    <property type="match status" value="1"/>
</dbReference>
<proteinExistence type="predicted"/>
<keyword evidence="3" id="KW-1185">Reference proteome</keyword>
<dbReference type="Pfam" id="PF18175">
    <property type="entry name" value="HU-CCDC81_bac_2"/>
    <property type="match status" value="1"/>
</dbReference>
<dbReference type="RefSeq" id="WP_301191986.1">
    <property type="nucleotide sequence ID" value="NZ_JAPDPJ010000053.1"/>
</dbReference>
<name>A0AAE3M6Y5_9BACT</name>
<comment type="caution">
    <text evidence="2">The sequence shown here is derived from an EMBL/GenBank/DDBJ whole genome shotgun (WGS) entry which is preliminary data.</text>
</comment>
<dbReference type="SUPFAM" id="SSF110997">
    <property type="entry name" value="Sporulation related repeat"/>
    <property type="match status" value="1"/>
</dbReference>